<keyword evidence="5" id="KW-0804">Transcription</keyword>
<name>A0AA41Q7I1_9ACTN</name>
<dbReference type="GO" id="GO:0006352">
    <property type="term" value="P:DNA-templated transcription initiation"/>
    <property type="evidence" value="ECO:0007669"/>
    <property type="project" value="InterPro"/>
</dbReference>
<comment type="similarity">
    <text evidence="1">Belongs to the sigma-70 factor family. ECF subfamily.</text>
</comment>
<evidence type="ECO:0000313" key="7">
    <source>
        <dbReference type="EMBL" id="MCF2532355.1"/>
    </source>
</evidence>
<dbReference type="InterPro" id="IPR036388">
    <property type="entry name" value="WH-like_DNA-bd_sf"/>
</dbReference>
<proteinExistence type="inferred from homology"/>
<gene>
    <name evidence="7" type="ORF">LZ495_34790</name>
</gene>
<keyword evidence="8" id="KW-1185">Reference proteome</keyword>
<dbReference type="InterPro" id="IPR013325">
    <property type="entry name" value="RNA_pol_sigma_r2"/>
</dbReference>
<dbReference type="InterPro" id="IPR013324">
    <property type="entry name" value="RNA_pol_sigma_r3/r4-like"/>
</dbReference>
<dbReference type="Gene3D" id="1.10.10.10">
    <property type="entry name" value="Winged helix-like DNA-binding domain superfamily/Winged helix DNA-binding domain"/>
    <property type="match status" value="1"/>
</dbReference>
<dbReference type="NCBIfam" id="TIGR02937">
    <property type="entry name" value="sigma70-ECF"/>
    <property type="match status" value="1"/>
</dbReference>
<dbReference type="Gene3D" id="1.10.1740.10">
    <property type="match status" value="1"/>
</dbReference>
<evidence type="ECO:0000313" key="8">
    <source>
        <dbReference type="Proteomes" id="UP001165378"/>
    </source>
</evidence>
<evidence type="ECO:0000256" key="5">
    <source>
        <dbReference type="ARBA" id="ARBA00023163"/>
    </source>
</evidence>
<dbReference type="CDD" id="cd06171">
    <property type="entry name" value="Sigma70_r4"/>
    <property type="match status" value="1"/>
</dbReference>
<feature type="domain" description="RNA polymerase sigma factor 70 region 4 type 2" evidence="6">
    <location>
        <begin position="119"/>
        <end position="171"/>
    </location>
</feature>
<accession>A0AA41Q7I1</accession>
<keyword evidence="2" id="KW-0805">Transcription regulation</keyword>
<protein>
    <submittedName>
        <fullName evidence="7">SigE family RNA polymerase sigma factor</fullName>
    </submittedName>
</protein>
<comment type="caution">
    <text evidence="7">The sequence shown here is derived from an EMBL/GenBank/DDBJ whole genome shotgun (WGS) entry which is preliminary data.</text>
</comment>
<dbReference type="RefSeq" id="WP_235057135.1">
    <property type="nucleotide sequence ID" value="NZ_JAKFHA010000033.1"/>
</dbReference>
<dbReference type="PANTHER" id="PTHR43133:SF50">
    <property type="entry name" value="ECF RNA POLYMERASE SIGMA FACTOR SIGM"/>
    <property type="match status" value="1"/>
</dbReference>
<keyword evidence="4" id="KW-0238">DNA-binding</keyword>
<dbReference type="AlphaFoldDB" id="A0AA41Q7I1"/>
<dbReference type="Proteomes" id="UP001165378">
    <property type="component" value="Unassembled WGS sequence"/>
</dbReference>
<evidence type="ECO:0000256" key="1">
    <source>
        <dbReference type="ARBA" id="ARBA00010641"/>
    </source>
</evidence>
<dbReference type="InterPro" id="IPR014325">
    <property type="entry name" value="RNA_pol_sigma-E_actinobac"/>
</dbReference>
<dbReference type="GO" id="GO:0016987">
    <property type="term" value="F:sigma factor activity"/>
    <property type="evidence" value="ECO:0007669"/>
    <property type="project" value="UniProtKB-KW"/>
</dbReference>
<evidence type="ECO:0000259" key="6">
    <source>
        <dbReference type="Pfam" id="PF08281"/>
    </source>
</evidence>
<sequence length="187" mass="20771">MESEADAAAAIEEAAAARAAVELRFDAFVAANARRLAHTAQLITGDVGRGEDLLQNALARTYLNWDRVHDQDPAAYVRRALVNGHTDWWRRKPSHERPAAVLPDRASDVDLAEDHARRDAVLRALRVLTRRERAVIVLRYYEDLSETEISDALRIAPGTVKSTASRALRKLRDSPELALNDLSEATA</sequence>
<dbReference type="NCBIfam" id="TIGR02983">
    <property type="entry name" value="SigE-fam_strep"/>
    <property type="match status" value="1"/>
</dbReference>
<dbReference type="EMBL" id="JAKFHA010000033">
    <property type="protein sequence ID" value="MCF2532355.1"/>
    <property type="molecule type" value="Genomic_DNA"/>
</dbReference>
<dbReference type="InterPro" id="IPR014284">
    <property type="entry name" value="RNA_pol_sigma-70_dom"/>
</dbReference>
<evidence type="ECO:0000256" key="3">
    <source>
        <dbReference type="ARBA" id="ARBA00023082"/>
    </source>
</evidence>
<dbReference type="InterPro" id="IPR039425">
    <property type="entry name" value="RNA_pol_sigma-70-like"/>
</dbReference>
<dbReference type="Pfam" id="PF08281">
    <property type="entry name" value="Sigma70_r4_2"/>
    <property type="match status" value="1"/>
</dbReference>
<reference evidence="7" key="1">
    <citation type="submission" date="2022-01" db="EMBL/GenBank/DDBJ databases">
        <title>Genome-Based Taxonomic Classification of the Phylum Actinobacteria.</title>
        <authorList>
            <person name="Gao Y."/>
        </authorList>
    </citation>
    <scope>NUCLEOTIDE SEQUENCE</scope>
    <source>
        <strain evidence="7">KLBMP 8922</strain>
    </source>
</reference>
<organism evidence="7 8">
    <name type="scientific">Yinghuangia soli</name>
    <dbReference type="NCBI Taxonomy" id="2908204"/>
    <lineage>
        <taxon>Bacteria</taxon>
        <taxon>Bacillati</taxon>
        <taxon>Actinomycetota</taxon>
        <taxon>Actinomycetes</taxon>
        <taxon>Kitasatosporales</taxon>
        <taxon>Streptomycetaceae</taxon>
        <taxon>Yinghuangia</taxon>
    </lineage>
</organism>
<dbReference type="PANTHER" id="PTHR43133">
    <property type="entry name" value="RNA POLYMERASE ECF-TYPE SIGMA FACTO"/>
    <property type="match status" value="1"/>
</dbReference>
<keyword evidence="3" id="KW-0731">Sigma factor</keyword>
<dbReference type="InterPro" id="IPR013249">
    <property type="entry name" value="RNA_pol_sigma70_r4_t2"/>
</dbReference>
<evidence type="ECO:0000256" key="4">
    <source>
        <dbReference type="ARBA" id="ARBA00023125"/>
    </source>
</evidence>
<evidence type="ECO:0000256" key="2">
    <source>
        <dbReference type="ARBA" id="ARBA00023015"/>
    </source>
</evidence>
<dbReference type="SUPFAM" id="SSF88946">
    <property type="entry name" value="Sigma2 domain of RNA polymerase sigma factors"/>
    <property type="match status" value="1"/>
</dbReference>
<dbReference type="GO" id="GO:0003677">
    <property type="term" value="F:DNA binding"/>
    <property type="evidence" value="ECO:0007669"/>
    <property type="project" value="UniProtKB-KW"/>
</dbReference>
<dbReference type="SUPFAM" id="SSF88659">
    <property type="entry name" value="Sigma3 and sigma4 domains of RNA polymerase sigma factors"/>
    <property type="match status" value="1"/>
</dbReference>